<comment type="cofactor">
    <cofactor evidence="2">
        <name>Cu cation</name>
        <dbReference type="ChEBI" id="CHEBI:23378"/>
    </cofactor>
    <text evidence="2">Binds 1 copper ion per subunit.</text>
</comment>
<dbReference type="GO" id="GO:0004784">
    <property type="term" value="F:superoxide dismutase activity"/>
    <property type="evidence" value="ECO:0007669"/>
    <property type="project" value="UniProtKB-EC"/>
</dbReference>
<dbReference type="Gene3D" id="2.60.40.200">
    <property type="entry name" value="Superoxide dismutase, copper/zinc binding domain"/>
    <property type="match status" value="1"/>
</dbReference>
<dbReference type="EC" id="1.15.1.1" evidence="2"/>
<comment type="catalytic activity">
    <reaction evidence="2">
        <text>2 superoxide + 2 H(+) = H2O2 + O2</text>
        <dbReference type="Rhea" id="RHEA:20696"/>
        <dbReference type="ChEBI" id="CHEBI:15378"/>
        <dbReference type="ChEBI" id="CHEBI:15379"/>
        <dbReference type="ChEBI" id="CHEBI:16240"/>
        <dbReference type="ChEBI" id="CHEBI:18421"/>
        <dbReference type="EC" id="1.15.1.1"/>
    </reaction>
</comment>
<dbReference type="SUPFAM" id="SSF49329">
    <property type="entry name" value="Cu,Zn superoxide dismutase-like"/>
    <property type="match status" value="1"/>
</dbReference>
<dbReference type="GO" id="GO:0005507">
    <property type="term" value="F:copper ion binding"/>
    <property type="evidence" value="ECO:0007669"/>
    <property type="project" value="InterPro"/>
</dbReference>
<name>A0A9X1YM11_9BURK</name>
<comment type="caution">
    <text evidence="4">The sequence shown here is derived from an EMBL/GenBank/DDBJ whole genome shotgun (WGS) entry which is preliminary data.</text>
</comment>
<keyword evidence="2" id="KW-0479">Metal-binding</keyword>
<dbReference type="PROSITE" id="PS51257">
    <property type="entry name" value="PROKAR_LIPOPROTEIN"/>
    <property type="match status" value="1"/>
</dbReference>
<evidence type="ECO:0000256" key="1">
    <source>
        <dbReference type="ARBA" id="ARBA00010457"/>
    </source>
</evidence>
<keyword evidence="2" id="KW-0186">Copper</keyword>
<reference evidence="4" key="1">
    <citation type="submission" date="2021-11" db="EMBL/GenBank/DDBJ databases">
        <title>BS-T2-15 a new species belonging to the Comamonadaceae family isolated from the soil of a French oak forest.</title>
        <authorList>
            <person name="Mieszkin S."/>
            <person name="Alain K."/>
        </authorList>
    </citation>
    <scope>NUCLEOTIDE SEQUENCE</scope>
    <source>
        <strain evidence="4">BS-T2-15</strain>
    </source>
</reference>
<dbReference type="InterPro" id="IPR024134">
    <property type="entry name" value="SOD_Cu/Zn_/chaperone"/>
</dbReference>
<dbReference type="InterPro" id="IPR018152">
    <property type="entry name" value="SOD_Cu/Zn_BS"/>
</dbReference>
<keyword evidence="2" id="KW-0862">Zinc</keyword>
<evidence type="ECO:0000259" key="3">
    <source>
        <dbReference type="Pfam" id="PF00080"/>
    </source>
</evidence>
<dbReference type="InterPro" id="IPR036423">
    <property type="entry name" value="SOD-like_Cu/Zn_dom_sf"/>
</dbReference>
<evidence type="ECO:0000313" key="4">
    <source>
        <dbReference type="EMBL" id="MCK9687370.1"/>
    </source>
</evidence>
<keyword evidence="5" id="KW-1185">Reference proteome</keyword>
<dbReference type="InterPro" id="IPR001424">
    <property type="entry name" value="SOD_Cu_Zn_dom"/>
</dbReference>
<dbReference type="Pfam" id="PF00080">
    <property type="entry name" value="Sod_Cu"/>
    <property type="match status" value="1"/>
</dbReference>
<dbReference type="EMBL" id="JAJLJH010000004">
    <property type="protein sequence ID" value="MCK9687370.1"/>
    <property type="molecule type" value="Genomic_DNA"/>
</dbReference>
<dbReference type="CDD" id="cd00305">
    <property type="entry name" value="Cu-Zn_Superoxide_Dismutase"/>
    <property type="match status" value="1"/>
</dbReference>
<feature type="domain" description="Superoxide dismutase copper/zinc binding" evidence="3">
    <location>
        <begin position="69"/>
        <end position="197"/>
    </location>
</feature>
<dbReference type="PANTHER" id="PTHR10003">
    <property type="entry name" value="SUPEROXIDE DISMUTASE CU-ZN -RELATED"/>
    <property type="match status" value="1"/>
</dbReference>
<dbReference type="RefSeq" id="WP_275683407.1">
    <property type="nucleotide sequence ID" value="NZ_JAJLJH010000004.1"/>
</dbReference>
<proteinExistence type="inferred from homology"/>
<evidence type="ECO:0000313" key="5">
    <source>
        <dbReference type="Proteomes" id="UP001139353"/>
    </source>
</evidence>
<comment type="function">
    <text evidence="2">Destroys radicals which are normally produced within the cells and which are toxic to biological systems.</text>
</comment>
<evidence type="ECO:0000256" key="2">
    <source>
        <dbReference type="RuleBase" id="RU000393"/>
    </source>
</evidence>
<keyword evidence="2" id="KW-0560">Oxidoreductase</keyword>
<dbReference type="Proteomes" id="UP001139353">
    <property type="component" value="Unassembled WGS sequence"/>
</dbReference>
<gene>
    <name evidence="4" type="ORF">LPC04_16820</name>
</gene>
<accession>A0A9X1YM11</accession>
<protein>
    <recommendedName>
        <fullName evidence="2">Superoxide dismutase [Cu-Zn]</fullName>
        <ecNumber evidence="2">1.15.1.1</ecNumber>
    </recommendedName>
</protein>
<comment type="similarity">
    <text evidence="1 2">Belongs to the Cu-Zn superoxide dismutase family.</text>
</comment>
<sequence length="200" mass="20050">MRLALTLSLATAVGLAGCAHKPTVEPISVPAPAPAPAPSASPEVKVTEPFFSRTKSAVATLTPSATSGVTGIVTFSGGSTSVDVHVIAAGLQPGSIHAFHVHENGTCASADFMTAGGHFNPTHKPHGPQDKPHHAGDMPSLLADPAGKIDTRFTLEGVTVGGTDGFVGHAVILHAVADDYDAQPTGNSGARIACGVIAAQ</sequence>
<dbReference type="AlphaFoldDB" id="A0A9X1YM11"/>
<organism evidence="4 5">
    <name type="scientific">Scleromatobacter humisilvae</name>
    <dbReference type="NCBI Taxonomy" id="2897159"/>
    <lineage>
        <taxon>Bacteria</taxon>
        <taxon>Pseudomonadati</taxon>
        <taxon>Pseudomonadota</taxon>
        <taxon>Betaproteobacteria</taxon>
        <taxon>Burkholderiales</taxon>
        <taxon>Sphaerotilaceae</taxon>
        <taxon>Scleromatobacter</taxon>
    </lineage>
</organism>
<comment type="cofactor">
    <cofactor evidence="2">
        <name>Zn(2+)</name>
        <dbReference type="ChEBI" id="CHEBI:29105"/>
    </cofactor>
    <text evidence="2">Binds 1 zinc ion per subunit.</text>
</comment>
<dbReference type="PROSITE" id="PS00332">
    <property type="entry name" value="SOD_CU_ZN_2"/>
    <property type="match status" value="1"/>
</dbReference>